<keyword evidence="9" id="KW-0560">Oxidoreductase</keyword>
<evidence type="ECO:0000256" key="1">
    <source>
        <dbReference type="ARBA" id="ARBA00009796"/>
    </source>
</evidence>
<dbReference type="PROSITE" id="PS51352">
    <property type="entry name" value="THIOREDOXIN_2"/>
    <property type="match status" value="1"/>
</dbReference>
<evidence type="ECO:0000256" key="11">
    <source>
        <dbReference type="ARBA" id="ARBA00023157"/>
    </source>
</evidence>
<dbReference type="GO" id="GO:0005524">
    <property type="term" value="F:ATP binding"/>
    <property type="evidence" value="ECO:0007669"/>
    <property type="project" value="UniProtKB-KW"/>
</dbReference>
<dbReference type="AlphaFoldDB" id="A0AA88H2L4"/>
<dbReference type="EMBL" id="JAVRJZ010000722">
    <property type="protein sequence ID" value="KAK2702169.1"/>
    <property type="molecule type" value="Genomic_DNA"/>
</dbReference>
<evidence type="ECO:0000256" key="4">
    <source>
        <dbReference type="ARBA" id="ARBA00022598"/>
    </source>
</evidence>
<evidence type="ECO:0000256" key="5">
    <source>
        <dbReference type="ARBA" id="ARBA00022741"/>
    </source>
</evidence>
<feature type="domain" description="Thioredoxin" evidence="14">
    <location>
        <begin position="120"/>
        <end position="280"/>
    </location>
</feature>
<keyword evidence="6" id="KW-0067">ATP-binding</keyword>
<keyword evidence="5" id="KW-0547">Nucleotide-binding</keyword>
<keyword evidence="8" id="KW-0648">Protein biosynthesis</keyword>
<evidence type="ECO:0000256" key="9">
    <source>
        <dbReference type="ARBA" id="ARBA00023002"/>
    </source>
</evidence>
<dbReference type="GO" id="GO:0008379">
    <property type="term" value="F:thioredoxin peroxidase activity"/>
    <property type="evidence" value="ECO:0007669"/>
    <property type="project" value="TreeGrafter"/>
</dbReference>
<dbReference type="InterPro" id="IPR014729">
    <property type="entry name" value="Rossmann-like_a/b/a_fold"/>
</dbReference>
<feature type="non-terminal residue" evidence="15">
    <location>
        <position position="1"/>
    </location>
</feature>
<reference evidence="15" key="1">
    <citation type="submission" date="2023-07" db="EMBL/GenBank/DDBJ databases">
        <title>Chromosome-level genome assembly of Artemia franciscana.</title>
        <authorList>
            <person name="Jo E."/>
        </authorList>
    </citation>
    <scope>NUCLEOTIDE SEQUENCE</scope>
    <source>
        <tissue evidence="15">Whole body</tissue>
    </source>
</reference>
<dbReference type="EC" id="1.11.1.24" evidence="2"/>
<dbReference type="Proteomes" id="UP001187531">
    <property type="component" value="Unassembled WGS sequence"/>
</dbReference>
<dbReference type="PANTHER" id="PTHR10681">
    <property type="entry name" value="THIOREDOXIN PEROXIDASE"/>
    <property type="match status" value="1"/>
</dbReference>
<evidence type="ECO:0000256" key="7">
    <source>
        <dbReference type="ARBA" id="ARBA00022862"/>
    </source>
</evidence>
<dbReference type="FunFam" id="3.40.30.10:FF:000003">
    <property type="entry name" value="Peroxiredoxin 1"/>
    <property type="match status" value="1"/>
</dbReference>
<evidence type="ECO:0000256" key="2">
    <source>
        <dbReference type="ARBA" id="ARBA00013017"/>
    </source>
</evidence>
<keyword evidence="10" id="KW-0030">Aminoacyl-tRNA synthetase</keyword>
<accession>A0AA88H2L4</accession>
<dbReference type="SUPFAM" id="SSF52374">
    <property type="entry name" value="Nucleotidylyl transferase"/>
    <property type="match status" value="1"/>
</dbReference>
<dbReference type="InterPro" id="IPR000866">
    <property type="entry name" value="AhpC/TSA"/>
</dbReference>
<organism evidence="15 16">
    <name type="scientific">Artemia franciscana</name>
    <name type="common">Brine shrimp</name>
    <name type="synonym">Artemia sanfranciscana</name>
    <dbReference type="NCBI Taxonomy" id="6661"/>
    <lineage>
        <taxon>Eukaryota</taxon>
        <taxon>Metazoa</taxon>
        <taxon>Ecdysozoa</taxon>
        <taxon>Arthropoda</taxon>
        <taxon>Crustacea</taxon>
        <taxon>Branchiopoda</taxon>
        <taxon>Anostraca</taxon>
        <taxon>Artemiidae</taxon>
        <taxon>Artemia</taxon>
    </lineage>
</organism>
<evidence type="ECO:0000259" key="14">
    <source>
        <dbReference type="PROSITE" id="PS51352"/>
    </source>
</evidence>
<dbReference type="GO" id="GO:0005829">
    <property type="term" value="C:cytosol"/>
    <property type="evidence" value="ECO:0007669"/>
    <property type="project" value="TreeGrafter"/>
</dbReference>
<keyword evidence="16" id="KW-1185">Reference proteome</keyword>
<dbReference type="Pfam" id="PF00578">
    <property type="entry name" value="AhpC-TSA"/>
    <property type="match status" value="1"/>
</dbReference>
<comment type="caution">
    <text evidence="15">The sequence shown here is derived from an EMBL/GenBank/DDBJ whole genome shotgun (WGS) entry which is preliminary data.</text>
</comment>
<dbReference type="GO" id="GO:0045454">
    <property type="term" value="P:cell redox homeostasis"/>
    <property type="evidence" value="ECO:0007669"/>
    <property type="project" value="TreeGrafter"/>
</dbReference>
<dbReference type="GO" id="GO:0006418">
    <property type="term" value="P:tRNA aminoacylation for protein translation"/>
    <property type="evidence" value="ECO:0007669"/>
    <property type="project" value="InterPro"/>
</dbReference>
<evidence type="ECO:0000256" key="12">
    <source>
        <dbReference type="ARBA" id="ARBA00023284"/>
    </source>
</evidence>
<name>A0AA88H2L4_ARTSF</name>
<comment type="catalytic activity">
    <reaction evidence="13">
        <text>a hydroperoxide + [thioredoxin]-dithiol = an alcohol + [thioredoxin]-disulfide + H2O</text>
        <dbReference type="Rhea" id="RHEA:62620"/>
        <dbReference type="Rhea" id="RHEA-COMP:10698"/>
        <dbReference type="Rhea" id="RHEA-COMP:10700"/>
        <dbReference type="ChEBI" id="CHEBI:15377"/>
        <dbReference type="ChEBI" id="CHEBI:29950"/>
        <dbReference type="ChEBI" id="CHEBI:30879"/>
        <dbReference type="ChEBI" id="CHEBI:35924"/>
        <dbReference type="ChEBI" id="CHEBI:50058"/>
        <dbReference type="EC" id="1.11.1.24"/>
    </reaction>
</comment>
<comment type="similarity">
    <text evidence="1">Belongs to the peroxiredoxin family. AhpC/Prx1 subfamily.</text>
</comment>
<dbReference type="Pfam" id="PF00133">
    <property type="entry name" value="tRNA-synt_1"/>
    <property type="match status" value="1"/>
</dbReference>
<dbReference type="InterPro" id="IPR013766">
    <property type="entry name" value="Thioredoxin_domain"/>
</dbReference>
<dbReference type="CDD" id="cd03015">
    <property type="entry name" value="PRX_Typ2cys"/>
    <property type="match status" value="1"/>
</dbReference>
<evidence type="ECO:0000313" key="15">
    <source>
        <dbReference type="EMBL" id="KAK2702169.1"/>
    </source>
</evidence>
<dbReference type="InterPro" id="IPR002300">
    <property type="entry name" value="aa-tRNA-synth_Ia"/>
</dbReference>
<dbReference type="GO" id="GO:0042744">
    <property type="term" value="P:hydrogen peroxide catabolic process"/>
    <property type="evidence" value="ECO:0007669"/>
    <property type="project" value="TreeGrafter"/>
</dbReference>
<evidence type="ECO:0000256" key="8">
    <source>
        <dbReference type="ARBA" id="ARBA00022917"/>
    </source>
</evidence>
<dbReference type="Gene3D" id="3.40.50.620">
    <property type="entry name" value="HUPs"/>
    <property type="match status" value="1"/>
</dbReference>
<keyword evidence="7" id="KW-0049">Antioxidant</keyword>
<evidence type="ECO:0000256" key="10">
    <source>
        <dbReference type="ARBA" id="ARBA00023146"/>
    </source>
</evidence>
<evidence type="ECO:0000256" key="13">
    <source>
        <dbReference type="ARBA" id="ARBA00049091"/>
    </source>
</evidence>
<gene>
    <name evidence="15" type="ORF">QYM36_019218</name>
</gene>
<keyword evidence="4" id="KW-0436">Ligase</keyword>
<dbReference type="SUPFAM" id="SSF52833">
    <property type="entry name" value="Thioredoxin-like"/>
    <property type="match status" value="1"/>
</dbReference>
<evidence type="ECO:0000256" key="3">
    <source>
        <dbReference type="ARBA" id="ARBA00022559"/>
    </source>
</evidence>
<evidence type="ECO:0000313" key="16">
    <source>
        <dbReference type="Proteomes" id="UP001187531"/>
    </source>
</evidence>
<dbReference type="PANTHER" id="PTHR10681:SF163">
    <property type="entry name" value="AT16346P-RELATED"/>
    <property type="match status" value="1"/>
</dbReference>
<keyword evidence="3" id="KW-0575">Peroxidase</keyword>
<protein>
    <recommendedName>
        <fullName evidence="2">thioredoxin-dependent peroxiredoxin</fullName>
        <ecNumber evidence="2">1.11.1.24</ecNumber>
    </recommendedName>
</protein>
<dbReference type="GO" id="GO:0019430">
    <property type="term" value="P:removal of superoxide radicals"/>
    <property type="evidence" value="ECO:0007669"/>
    <property type="project" value="TreeGrafter"/>
</dbReference>
<evidence type="ECO:0000256" key="6">
    <source>
        <dbReference type="ARBA" id="ARBA00022840"/>
    </source>
</evidence>
<sequence length="351" mass="40387">MCSFILNGSLFETFAIREMFETNDEELLTTLLRLMEFLLKIGKKIEEIGKFPEFVMDPSPCLDKVEIKWLSWLPYWLGDWQVLKELQKLQRTSFSGVKEESARIIAEYYPQKATMYNIVPAIGKPAPQFKGMAVVNREFEQLSLAYYGEKGKYVVFFFYPLDFTSVSSTEIIAFSDRVKEFHDIGVEVIGCSTDSHHSHLKWINTPRKQGGLGNINIPLLADENCSIAKSYGVYLEEEDVTFRGLFIIDPKQNLRQVTINDHPVGRSIDEILRLVRAFQFTDKGGEDLSMGEQESDKFNFPLEEEKILDYWKEIKAFQECLNQSKNKPSYTYYDGPPFATGLPHYGHILAG</sequence>
<dbReference type="InterPro" id="IPR050217">
    <property type="entry name" value="Peroxiredoxin"/>
</dbReference>
<dbReference type="Gene3D" id="3.40.30.10">
    <property type="entry name" value="Glutaredoxin"/>
    <property type="match status" value="1"/>
</dbReference>
<dbReference type="GO" id="GO:0004812">
    <property type="term" value="F:aminoacyl-tRNA ligase activity"/>
    <property type="evidence" value="ECO:0007669"/>
    <property type="project" value="UniProtKB-KW"/>
</dbReference>
<keyword evidence="12" id="KW-0676">Redox-active center</keyword>
<dbReference type="InterPro" id="IPR036249">
    <property type="entry name" value="Thioredoxin-like_sf"/>
</dbReference>
<keyword evidence="11" id="KW-1015">Disulfide bond</keyword>
<proteinExistence type="inferred from homology"/>